<comment type="caution">
    <text evidence="1">The sequence shown here is derived from an EMBL/GenBank/DDBJ whole genome shotgun (WGS) entry which is preliminary data.</text>
</comment>
<name>A0A084EBQ6_SPHYA</name>
<protein>
    <submittedName>
        <fullName evidence="1">Uncharacterized protein</fullName>
    </submittedName>
</protein>
<reference evidence="1 2" key="1">
    <citation type="submission" date="2014-03" db="EMBL/GenBank/DDBJ databases">
        <title>Genome sequence of Sphingobium yanoikuyae B1.</title>
        <authorList>
            <person name="Gan H.M."/>
            <person name="Gan H.Y."/>
            <person name="Savka M.A."/>
        </authorList>
    </citation>
    <scope>NUCLEOTIDE SEQUENCE [LARGE SCALE GENOMIC DNA]</scope>
    <source>
        <strain evidence="1 2">B1</strain>
    </source>
</reference>
<sequence>MNQSIDGKGRAAINVHQAKLPPLQIAEGSHIGVNATGCKRPNAHTRPGKLDGKCPHEGTHIGFRRAVDRLEGYGCFARQARHCDY</sequence>
<gene>
    <name evidence="1" type="ORF">CP98_04456</name>
</gene>
<organism evidence="1 2">
    <name type="scientific">Sphingobium yanoikuyae</name>
    <name type="common">Sphingomonas yanoikuyae</name>
    <dbReference type="NCBI Taxonomy" id="13690"/>
    <lineage>
        <taxon>Bacteria</taxon>
        <taxon>Pseudomonadati</taxon>
        <taxon>Pseudomonadota</taxon>
        <taxon>Alphaproteobacteria</taxon>
        <taxon>Sphingomonadales</taxon>
        <taxon>Sphingomonadaceae</taxon>
        <taxon>Sphingobium</taxon>
    </lineage>
</organism>
<dbReference type="Proteomes" id="UP000028534">
    <property type="component" value="Unassembled WGS sequence"/>
</dbReference>
<dbReference type="EMBL" id="JGVR01000041">
    <property type="protein sequence ID" value="KEZ15398.1"/>
    <property type="molecule type" value="Genomic_DNA"/>
</dbReference>
<accession>A0A084EBQ6</accession>
<proteinExistence type="predicted"/>
<evidence type="ECO:0000313" key="2">
    <source>
        <dbReference type="Proteomes" id="UP000028534"/>
    </source>
</evidence>
<dbReference type="AlphaFoldDB" id="A0A084EBQ6"/>
<evidence type="ECO:0000313" key="1">
    <source>
        <dbReference type="EMBL" id="KEZ15398.1"/>
    </source>
</evidence>